<accession>A0AAV9IZ27</accession>
<evidence type="ECO:0000256" key="8">
    <source>
        <dbReference type="ARBA" id="ARBA00023002"/>
    </source>
</evidence>
<evidence type="ECO:0008006" key="14">
    <source>
        <dbReference type="Google" id="ProtNLM"/>
    </source>
</evidence>
<keyword evidence="11" id="KW-0732">Signal</keyword>
<evidence type="ECO:0000256" key="6">
    <source>
        <dbReference type="ARBA" id="ARBA00022723"/>
    </source>
</evidence>
<comment type="caution">
    <text evidence="12">The sequence shown here is derived from an EMBL/GenBank/DDBJ whole genome shotgun (WGS) entry which is preliminary data.</text>
</comment>
<dbReference type="PANTHER" id="PTHR35703">
    <property type="entry name" value="HEME OXYGENASE 1, CHLOROPLASTIC-RELATED"/>
    <property type="match status" value="1"/>
</dbReference>
<evidence type="ECO:0000256" key="11">
    <source>
        <dbReference type="SAM" id="SignalP"/>
    </source>
</evidence>
<keyword evidence="13" id="KW-1185">Reference proteome</keyword>
<evidence type="ECO:0000256" key="9">
    <source>
        <dbReference type="ARBA" id="ARBA00023004"/>
    </source>
</evidence>
<evidence type="ECO:0000256" key="5">
    <source>
        <dbReference type="ARBA" id="ARBA00022640"/>
    </source>
</evidence>
<evidence type="ECO:0000256" key="7">
    <source>
        <dbReference type="ARBA" id="ARBA00022946"/>
    </source>
</evidence>
<dbReference type="Proteomes" id="UP001301350">
    <property type="component" value="Unassembled WGS sequence"/>
</dbReference>
<dbReference type="InterPro" id="IPR016053">
    <property type="entry name" value="Haem_Oase-like"/>
</dbReference>
<keyword evidence="3" id="KW-0602">Photosynthesis</keyword>
<keyword evidence="4" id="KW-0349">Heme</keyword>
<name>A0AAV9IZ27_CYACA</name>
<dbReference type="AlphaFoldDB" id="A0AAV9IZ27"/>
<dbReference type="InterPro" id="IPR016951">
    <property type="entry name" value="Haem_Oase_decyc_pln"/>
</dbReference>
<keyword evidence="7" id="KW-0809">Transit peptide</keyword>
<keyword evidence="6" id="KW-0479">Metal-binding</keyword>
<dbReference type="Pfam" id="PF01126">
    <property type="entry name" value="Heme_oxygenase"/>
    <property type="match status" value="1"/>
</dbReference>
<dbReference type="CDD" id="cd19165">
    <property type="entry name" value="HemeO"/>
    <property type="match status" value="1"/>
</dbReference>
<dbReference type="Gene3D" id="1.20.910.10">
    <property type="entry name" value="Heme oxygenase-like"/>
    <property type="match status" value="1"/>
</dbReference>
<dbReference type="InterPro" id="IPR016084">
    <property type="entry name" value="Haem_Oase-like_multi-hlx"/>
</dbReference>
<proteinExistence type="predicted"/>
<dbReference type="EMBL" id="JANCYW010000012">
    <property type="protein sequence ID" value="KAK4537524.1"/>
    <property type="molecule type" value="Genomic_DNA"/>
</dbReference>
<dbReference type="SUPFAM" id="SSF48613">
    <property type="entry name" value="Heme oxygenase-like"/>
    <property type="match status" value="1"/>
</dbReference>
<dbReference type="GO" id="GO:0004392">
    <property type="term" value="F:heme oxygenase (decyclizing) activity"/>
    <property type="evidence" value="ECO:0007669"/>
    <property type="project" value="InterPro"/>
</dbReference>
<evidence type="ECO:0000256" key="3">
    <source>
        <dbReference type="ARBA" id="ARBA00022531"/>
    </source>
</evidence>
<keyword evidence="8" id="KW-0560">Oxidoreductase</keyword>
<keyword evidence="2" id="KW-0150">Chloroplast</keyword>
<feature type="chain" id="PRO_5043843977" description="Heme oxygenase" evidence="11">
    <location>
        <begin position="17"/>
        <end position="301"/>
    </location>
</feature>
<feature type="region of interest" description="Disordered" evidence="10">
    <location>
        <begin position="42"/>
        <end position="73"/>
    </location>
</feature>
<comment type="subcellular location">
    <subcellularLocation>
        <location evidence="1">Plastid</location>
        <location evidence="1">Chloroplast</location>
    </subcellularLocation>
</comment>
<keyword evidence="5" id="KW-0934">Plastid</keyword>
<organism evidence="12 13">
    <name type="scientific">Cyanidium caldarium</name>
    <name type="common">Red alga</name>
    <dbReference type="NCBI Taxonomy" id="2771"/>
    <lineage>
        <taxon>Eukaryota</taxon>
        <taxon>Rhodophyta</taxon>
        <taxon>Bangiophyceae</taxon>
        <taxon>Cyanidiales</taxon>
        <taxon>Cyanidiaceae</taxon>
        <taxon>Cyanidium</taxon>
    </lineage>
</organism>
<protein>
    <recommendedName>
        <fullName evidence="14">Heme oxygenase</fullName>
    </recommendedName>
</protein>
<evidence type="ECO:0000256" key="2">
    <source>
        <dbReference type="ARBA" id="ARBA00022528"/>
    </source>
</evidence>
<reference evidence="12 13" key="1">
    <citation type="submission" date="2022-07" db="EMBL/GenBank/DDBJ databases">
        <title>Genome-wide signatures of adaptation to extreme environments.</title>
        <authorList>
            <person name="Cho C.H."/>
            <person name="Yoon H.S."/>
        </authorList>
    </citation>
    <scope>NUCLEOTIDE SEQUENCE [LARGE SCALE GENOMIC DNA]</scope>
    <source>
        <strain evidence="12 13">DBV 063 E5</strain>
    </source>
</reference>
<sequence>MTLFFLLSPSLPLLRSSRVAHAALRRTSLPRRRHLAMTAYPGSMPPHATSHGDGHGGAHGHGHGHGDGAAQRRPGELKGFVQEMRVVAMRLHTKDQAREGKMEESVLPIQEWRPSRADYLQFLVDSKAVYDYLEDHVAAEAAKGNALFAPFVNTGLERGPALAADIAWFRDELGFSVPEPSSAALQYQQYLSQLFATSPEAVLCHWYNFYFAHTAGGRMIGRNMENLLFSEGKYQRHFKFYEWDRDVKHILDEVRVKIDEAASAWPRDVKDKCLNETGLAFAYSGTILNNLAKRSEEPATA</sequence>
<gene>
    <name evidence="12" type="ORF">CDCA_CDCA12G3549</name>
</gene>
<evidence type="ECO:0000256" key="10">
    <source>
        <dbReference type="SAM" id="MobiDB-lite"/>
    </source>
</evidence>
<dbReference type="GO" id="GO:0006788">
    <property type="term" value="P:heme oxidation"/>
    <property type="evidence" value="ECO:0007669"/>
    <property type="project" value="InterPro"/>
</dbReference>
<keyword evidence="9" id="KW-0408">Iron</keyword>
<dbReference type="GO" id="GO:0046872">
    <property type="term" value="F:metal ion binding"/>
    <property type="evidence" value="ECO:0007669"/>
    <property type="project" value="UniProtKB-KW"/>
</dbReference>
<dbReference type="PANTHER" id="PTHR35703:SF2">
    <property type="entry name" value="HEME OXYGENASE 1, CHLOROPLASTIC-RELATED"/>
    <property type="match status" value="1"/>
</dbReference>
<dbReference type="GO" id="GO:0009507">
    <property type="term" value="C:chloroplast"/>
    <property type="evidence" value="ECO:0007669"/>
    <property type="project" value="UniProtKB-SubCell"/>
</dbReference>
<evidence type="ECO:0000313" key="13">
    <source>
        <dbReference type="Proteomes" id="UP001301350"/>
    </source>
</evidence>
<evidence type="ECO:0000313" key="12">
    <source>
        <dbReference type="EMBL" id="KAK4537524.1"/>
    </source>
</evidence>
<dbReference type="GO" id="GO:0015979">
    <property type="term" value="P:photosynthesis"/>
    <property type="evidence" value="ECO:0007669"/>
    <property type="project" value="UniProtKB-KW"/>
</dbReference>
<feature type="signal peptide" evidence="11">
    <location>
        <begin position="1"/>
        <end position="16"/>
    </location>
</feature>
<evidence type="ECO:0000256" key="4">
    <source>
        <dbReference type="ARBA" id="ARBA00022617"/>
    </source>
</evidence>
<evidence type="ECO:0000256" key="1">
    <source>
        <dbReference type="ARBA" id="ARBA00004229"/>
    </source>
</evidence>
<dbReference type="InterPro" id="IPR002051">
    <property type="entry name" value="Haem_Oase"/>
</dbReference>